<keyword evidence="6 7" id="KW-0472">Membrane</keyword>
<evidence type="ECO:0000256" key="6">
    <source>
        <dbReference type="ARBA" id="ARBA00023136"/>
    </source>
</evidence>
<dbReference type="AlphaFoldDB" id="A0AB39XR25"/>
<keyword evidence="5 7" id="KW-1133">Transmembrane helix</keyword>
<dbReference type="PANTHER" id="PTHR33452">
    <property type="entry name" value="OXIDOREDUCTASE CATD-RELATED"/>
    <property type="match status" value="1"/>
</dbReference>
<evidence type="ECO:0000256" key="2">
    <source>
        <dbReference type="ARBA" id="ARBA00006679"/>
    </source>
</evidence>
<evidence type="ECO:0000256" key="3">
    <source>
        <dbReference type="ARBA" id="ARBA00022475"/>
    </source>
</evidence>
<organism evidence="8">
    <name type="scientific">Bradyrhizobium sp. LLZ17</name>
    <dbReference type="NCBI Taxonomy" id="3239388"/>
    <lineage>
        <taxon>Bacteria</taxon>
        <taxon>Pseudomonadati</taxon>
        <taxon>Pseudomonadota</taxon>
        <taxon>Alphaproteobacteria</taxon>
        <taxon>Hyphomicrobiales</taxon>
        <taxon>Nitrobacteraceae</taxon>
        <taxon>Bradyrhizobium</taxon>
    </lineage>
</organism>
<name>A0AB39XR25_9BRAD</name>
<dbReference type="RefSeq" id="WP_369723995.1">
    <property type="nucleotide sequence ID" value="NZ_CP165734.1"/>
</dbReference>
<evidence type="ECO:0000256" key="4">
    <source>
        <dbReference type="ARBA" id="ARBA00022692"/>
    </source>
</evidence>
<comment type="subcellular location">
    <subcellularLocation>
        <location evidence="1">Cell membrane</location>
        <topology evidence="1">Multi-pass membrane protein</topology>
    </subcellularLocation>
</comment>
<feature type="transmembrane region" description="Helical" evidence="7">
    <location>
        <begin position="12"/>
        <end position="30"/>
    </location>
</feature>
<dbReference type="InterPro" id="IPR051907">
    <property type="entry name" value="DoxX-like_oxidoreductase"/>
</dbReference>
<evidence type="ECO:0000256" key="1">
    <source>
        <dbReference type="ARBA" id="ARBA00004651"/>
    </source>
</evidence>
<dbReference type="PANTHER" id="PTHR33452:SF4">
    <property type="entry name" value="BLL4328 PROTEIN"/>
    <property type="match status" value="1"/>
</dbReference>
<sequence>MNFPFLSRYEPVLLSLFRFITGLLLFQYGVAKLFKFPALPYFADIPPLIYAAGTIELVLGAALMLGLFTRLSAFILSGEMAFAYFMGHMLKTGTPVLLPLLNGGTAAILFCFACLYLSAAGGGAVSVDALIGKESDATGGAFAR</sequence>
<dbReference type="Pfam" id="PF07681">
    <property type="entry name" value="DoxX"/>
    <property type="match status" value="1"/>
</dbReference>
<dbReference type="InterPro" id="IPR032808">
    <property type="entry name" value="DoxX"/>
</dbReference>
<comment type="similarity">
    <text evidence="2">Belongs to the DoxX family.</text>
</comment>
<proteinExistence type="inferred from homology"/>
<keyword evidence="3" id="KW-1003">Cell membrane</keyword>
<dbReference type="GO" id="GO:0005886">
    <property type="term" value="C:plasma membrane"/>
    <property type="evidence" value="ECO:0007669"/>
    <property type="project" value="UniProtKB-SubCell"/>
</dbReference>
<keyword evidence="4 7" id="KW-0812">Transmembrane</keyword>
<evidence type="ECO:0000256" key="7">
    <source>
        <dbReference type="SAM" id="Phobius"/>
    </source>
</evidence>
<reference evidence="8" key="1">
    <citation type="submission" date="2024-08" db="EMBL/GenBank/DDBJ databases">
        <authorList>
            <person name="Chaddad Z."/>
            <person name="Lamrabet M."/>
            <person name="Bouhnik O."/>
            <person name="Alami S."/>
            <person name="Wipf D."/>
            <person name="Courty P.E."/>
            <person name="Missbah El Idrissi M."/>
        </authorList>
    </citation>
    <scope>NUCLEOTIDE SEQUENCE</scope>
    <source>
        <strain evidence="8">LLZ17</strain>
    </source>
</reference>
<feature type="transmembrane region" description="Helical" evidence="7">
    <location>
        <begin position="96"/>
        <end position="119"/>
    </location>
</feature>
<dbReference type="EMBL" id="CP165734">
    <property type="protein sequence ID" value="XDV59301.1"/>
    <property type="molecule type" value="Genomic_DNA"/>
</dbReference>
<accession>A0AB39XR25</accession>
<evidence type="ECO:0000256" key="5">
    <source>
        <dbReference type="ARBA" id="ARBA00022989"/>
    </source>
</evidence>
<feature type="transmembrane region" description="Helical" evidence="7">
    <location>
        <begin position="50"/>
        <end position="76"/>
    </location>
</feature>
<gene>
    <name evidence="8" type="ORF">AB8Z38_07775</name>
</gene>
<protein>
    <submittedName>
        <fullName evidence="8">DoxX family protein</fullName>
    </submittedName>
</protein>
<evidence type="ECO:0000313" key="8">
    <source>
        <dbReference type="EMBL" id="XDV59301.1"/>
    </source>
</evidence>